<name>A0ABW1DPC5_9DEIO</name>
<keyword evidence="1" id="KW-0812">Transmembrane</keyword>
<feature type="transmembrane region" description="Helical" evidence="1">
    <location>
        <begin position="135"/>
        <end position="157"/>
    </location>
</feature>
<dbReference type="Proteomes" id="UP001595979">
    <property type="component" value="Unassembled WGS sequence"/>
</dbReference>
<dbReference type="SUPFAM" id="SSF54909">
    <property type="entry name" value="Dimeric alpha+beta barrel"/>
    <property type="match status" value="1"/>
</dbReference>
<evidence type="ECO:0000259" key="2">
    <source>
        <dbReference type="Pfam" id="PF03992"/>
    </source>
</evidence>
<organism evidence="3 4">
    <name type="scientific">Deinococcus petrolearius</name>
    <dbReference type="NCBI Taxonomy" id="1751295"/>
    <lineage>
        <taxon>Bacteria</taxon>
        <taxon>Thermotogati</taxon>
        <taxon>Deinococcota</taxon>
        <taxon>Deinococci</taxon>
        <taxon>Deinococcales</taxon>
        <taxon>Deinococcaceae</taxon>
        <taxon>Deinococcus</taxon>
    </lineage>
</organism>
<keyword evidence="3" id="KW-0503">Monooxygenase</keyword>
<comment type="caution">
    <text evidence="3">The sequence shown here is derived from an EMBL/GenBank/DDBJ whole genome shotgun (WGS) entry which is preliminary data.</text>
</comment>
<keyword evidence="4" id="KW-1185">Reference proteome</keyword>
<dbReference type="InterPro" id="IPR011008">
    <property type="entry name" value="Dimeric_a/b-barrel"/>
</dbReference>
<feature type="transmembrane region" description="Helical" evidence="1">
    <location>
        <begin position="169"/>
        <end position="189"/>
    </location>
</feature>
<dbReference type="PANTHER" id="PTHR40057">
    <property type="entry name" value="SLR1162 PROTEIN"/>
    <property type="match status" value="1"/>
</dbReference>
<gene>
    <name evidence="3" type="ORF">ACFPQ6_16990</name>
</gene>
<accession>A0ABW1DPC5</accession>
<evidence type="ECO:0000256" key="1">
    <source>
        <dbReference type="SAM" id="Phobius"/>
    </source>
</evidence>
<dbReference type="RefSeq" id="WP_380051629.1">
    <property type="nucleotide sequence ID" value="NZ_JBHSOH010000034.1"/>
</dbReference>
<evidence type="ECO:0000313" key="4">
    <source>
        <dbReference type="Proteomes" id="UP001595979"/>
    </source>
</evidence>
<evidence type="ECO:0000313" key="3">
    <source>
        <dbReference type="EMBL" id="MFC5850000.1"/>
    </source>
</evidence>
<keyword evidence="1" id="KW-1133">Transmembrane helix</keyword>
<dbReference type="PANTHER" id="PTHR40057:SF1">
    <property type="entry name" value="SLR1162 PROTEIN"/>
    <property type="match status" value="1"/>
</dbReference>
<dbReference type="Pfam" id="PF03992">
    <property type="entry name" value="ABM"/>
    <property type="match status" value="1"/>
</dbReference>
<dbReference type="EMBL" id="JBHSOH010000034">
    <property type="protein sequence ID" value="MFC5850000.1"/>
    <property type="molecule type" value="Genomic_DNA"/>
</dbReference>
<proteinExistence type="predicted"/>
<feature type="domain" description="ABM" evidence="2">
    <location>
        <begin position="19"/>
        <end position="89"/>
    </location>
</feature>
<dbReference type="InterPro" id="IPR038762">
    <property type="entry name" value="ABM_predict"/>
</dbReference>
<sequence>MTHAAPSPVILPAAPAGDPVSLVVRRRIRRGAEPQYEARLSEASAQLARLPGHLGTGILRPPPGEAGVYTMIARFDSFASAAAWELSPERALWLSHIAPLVDEHVSFEKQPGLEFWFTPSAAPTLRQPPRWKMTLLTIGVLYPVSLTVTLLLAPHLLSWPLPLRSLAQALVIVPAMSYAFMPLATRWAAGWLRGG</sequence>
<dbReference type="Gene3D" id="3.30.70.100">
    <property type="match status" value="1"/>
</dbReference>
<keyword evidence="1" id="KW-0472">Membrane</keyword>
<dbReference type="InterPro" id="IPR007138">
    <property type="entry name" value="ABM_dom"/>
</dbReference>
<keyword evidence="3" id="KW-0560">Oxidoreductase</keyword>
<reference evidence="4" key="1">
    <citation type="journal article" date="2019" name="Int. J. Syst. Evol. Microbiol.">
        <title>The Global Catalogue of Microorganisms (GCM) 10K type strain sequencing project: providing services to taxonomists for standard genome sequencing and annotation.</title>
        <authorList>
            <consortium name="The Broad Institute Genomics Platform"/>
            <consortium name="The Broad Institute Genome Sequencing Center for Infectious Disease"/>
            <person name="Wu L."/>
            <person name="Ma J."/>
        </authorList>
    </citation>
    <scope>NUCLEOTIDE SEQUENCE [LARGE SCALE GENOMIC DNA]</scope>
    <source>
        <strain evidence="4">CGMCC 1.15053</strain>
    </source>
</reference>
<dbReference type="GO" id="GO:0004497">
    <property type="term" value="F:monooxygenase activity"/>
    <property type="evidence" value="ECO:0007669"/>
    <property type="project" value="UniProtKB-KW"/>
</dbReference>
<protein>
    <submittedName>
        <fullName evidence="3">Antibiotic biosynthesis monooxygenase</fullName>
    </submittedName>
</protein>